<evidence type="ECO:0000256" key="2">
    <source>
        <dbReference type="ARBA" id="ARBA00008016"/>
    </source>
</evidence>
<dbReference type="PROSITE" id="PS00618">
    <property type="entry name" value="RECF_2"/>
    <property type="match status" value="1"/>
</dbReference>
<protein>
    <recommendedName>
        <fullName evidence="3 9">DNA replication and repair protein RecF</fullName>
    </recommendedName>
</protein>
<keyword evidence="8 9" id="KW-0238">DNA-binding</keyword>
<keyword evidence="9 10" id="KW-0234">DNA repair</keyword>
<dbReference type="AlphaFoldDB" id="A0A419W4W0"/>
<keyword evidence="13" id="KW-1185">Reference proteome</keyword>
<evidence type="ECO:0000256" key="5">
    <source>
        <dbReference type="ARBA" id="ARBA00022705"/>
    </source>
</evidence>
<feature type="binding site" evidence="9">
    <location>
        <begin position="30"/>
        <end position="37"/>
    </location>
    <ligand>
        <name>ATP</name>
        <dbReference type="ChEBI" id="CHEBI:30616"/>
    </ligand>
</feature>
<dbReference type="NCBIfam" id="TIGR00611">
    <property type="entry name" value="recf"/>
    <property type="match status" value="1"/>
</dbReference>
<dbReference type="InterPro" id="IPR018078">
    <property type="entry name" value="DNA-binding_RecF_CS"/>
</dbReference>
<dbReference type="Gene3D" id="1.20.1050.90">
    <property type="entry name" value="RecF/RecN/SMC, N-terminal domain"/>
    <property type="match status" value="1"/>
</dbReference>
<dbReference type="PROSITE" id="PS00617">
    <property type="entry name" value="RECF_1"/>
    <property type="match status" value="1"/>
</dbReference>
<dbReference type="SUPFAM" id="SSF52540">
    <property type="entry name" value="P-loop containing nucleoside triphosphate hydrolases"/>
    <property type="match status" value="1"/>
</dbReference>
<comment type="caution">
    <text evidence="12">The sequence shown here is derived from an EMBL/GenBank/DDBJ whole genome shotgun (WGS) entry which is preliminary data.</text>
</comment>
<evidence type="ECO:0000313" key="12">
    <source>
        <dbReference type="EMBL" id="RKD90487.1"/>
    </source>
</evidence>
<dbReference type="OrthoDB" id="9803889at2"/>
<evidence type="ECO:0000256" key="3">
    <source>
        <dbReference type="ARBA" id="ARBA00020170"/>
    </source>
</evidence>
<dbReference type="GO" id="GO:0006302">
    <property type="term" value="P:double-strand break repair"/>
    <property type="evidence" value="ECO:0007669"/>
    <property type="project" value="TreeGrafter"/>
</dbReference>
<gene>
    <name evidence="9" type="primary">recF</name>
    <name evidence="12" type="ORF">BC643_0827</name>
</gene>
<evidence type="ECO:0000313" key="13">
    <source>
        <dbReference type="Proteomes" id="UP000283387"/>
    </source>
</evidence>
<evidence type="ECO:0000256" key="9">
    <source>
        <dbReference type="HAMAP-Rule" id="MF_00365"/>
    </source>
</evidence>
<keyword evidence="7 9" id="KW-0067">ATP-binding</keyword>
<dbReference type="GO" id="GO:0009432">
    <property type="term" value="P:SOS response"/>
    <property type="evidence" value="ECO:0007669"/>
    <property type="project" value="UniProtKB-UniRule"/>
</dbReference>
<sequence length="372" mass="43501">MYLESLSLLNFKNIEEAELQFSADLNCFIGNNGAGKTNLMDAIYYLSFCKSFLNSVDGMNIRHEEEFFVIQGRYQRLDQEELIHCGLKRGQKKNFKRNKKEYRKLAEHIGLLPLIIITPSDSDLITGGSEERRKFLDALISQYDHNYLEALIRYNRALLQRNKLLKQFASERFYSAESLEIWDDQLVLYGQQIHTKRVEYIAQLQPIFQQYYELISSGKEIIGMEHESQLYEGDFEQQLKEYRDRDRAIQYTTVGIHKDDILFKLGDYPIKKLGSQGQKKTYLVAMKLAQFDFIKKMAGMTPILLLDDIFDKLDKSRVEQIVKLVADDHFGQIFITDTNREHLDQIIREVQADAKIFRVVDGTVNDVTDEKK</sequence>
<comment type="subcellular location">
    <subcellularLocation>
        <location evidence="1 9 10">Cytoplasm</location>
    </subcellularLocation>
</comment>
<dbReference type="InterPro" id="IPR003395">
    <property type="entry name" value="RecF/RecN/SMC_N"/>
</dbReference>
<dbReference type="InterPro" id="IPR001238">
    <property type="entry name" value="DNA-binding_RecF"/>
</dbReference>
<dbReference type="PANTHER" id="PTHR32182:SF0">
    <property type="entry name" value="DNA REPLICATION AND REPAIR PROTEIN RECF"/>
    <property type="match status" value="1"/>
</dbReference>
<dbReference type="PANTHER" id="PTHR32182">
    <property type="entry name" value="DNA REPLICATION AND REPAIR PROTEIN RECF"/>
    <property type="match status" value="1"/>
</dbReference>
<dbReference type="GO" id="GO:0000731">
    <property type="term" value="P:DNA synthesis involved in DNA repair"/>
    <property type="evidence" value="ECO:0007669"/>
    <property type="project" value="TreeGrafter"/>
</dbReference>
<dbReference type="RefSeq" id="WP_120271890.1">
    <property type="nucleotide sequence ID" value="NZ_RAPN01000001.1"/>
</dbReference>
<dbReference type="GO" id="GO:0005737">
    <property type="term" value="C:cytoplasm"/>
    <property type="evidence" value="ECO:0007669"/>
    <property type="project" value="UniProtKB-SubCell"/>
</dbReference>
<dbReference type="Gene3D" id="3.40.50.300">
    <property type="entry name" value="P-loop containing nucleotide triphosphate hydrolases"/>
    <property type="match status" value="1"/>
</dbReference>
<organism evidence="12 13">
    <name type="scientific">Mangrovibacterium diazotrophicum</name>
    <dbReference type="NCBI Taxonomy" id="1261403"/>
    <lineage>
        <taxon>Bacteria</taxon>
        <taxon>Pseudomonadati</taxon>
        <taxon>Bacteroidota</taxon>
        <taxon>Bacteroidia</taxon>
        <taxon>Marinilabiliales</taxon>
        <taxon>Prolixibacteraceae</taxon>
        <taxon>Mangrovibacterium</taxon>
    </lineage>
</organism>
<keyword evidence="6 9" id="KW-0547">Nucleotide-binding</keyword>
<dbReference type="GO" id="GO:0005524">
    <property type="term" value="F:ATP binding"/>
    <property type="evidence" value="ECO:0007669"/>
    <property type="project" value="UniProtKB-UniRule"/>
</dbReference>
<keyword evidence="5 9" id="KW-0235">DNA replication</keyword>
<dbReference type="Proteomes" id="UP000283387">
    <property type="component" value="Unassembled WGS sequence"/>
</dbReference>
<dbReference type="InterPro" id="IPR042174">
    <property type="entry name" value="RecF_2"/>
</dbReference>
<feature type="domain" description="RecF/RecN/SMC N-terminal" evidence="11">
    <location>
        <begin position="2"/>
        <end position="346"/>
    </location>
</feature>
<comment type="similarity">
    <text evidence="2 9 10">Belongs to the RecF family.</text>
</comment>
<dbReference type="Pfam" id="PF02463">
    <property type="entry name" value="SMC_N"/>
    <property type="match status" value="1"/>
</dbReference>
<proteinExistence type="inferred from homology"/>
<evidence type="ECO:0000256" key="1">
    <source>
        <dbReference type="ARBA" id="ARBA00004496"/>
    </source>
</evidence>
<evidence type="ECO:0000259" key="11">
    <source>
        <dbReference type="Pfam" id="PF02463"/>
    </source>
</evidence>
<keyword evidence="4 9" id="KW-0963">Cytoplasm</keyword>
<dbReference type="EMBL" id="RAPN01000001">
    <property type="protein sequence ID" value="RKD90487.1"/>
    <property type="molecule type" value="Genomic_DNA"/>
</dbReference>
<keyword evidence="9 10" id="KW-0742">SOS response</keyword>
<accession>A0A419W4W0</accession>
<name>A0A419W4W0_9BACT</name>
<reference evidence="12 13" key="1">
    <citation type="submission" date="2018-09" db="EMBL/GenBank/DDBJ databases">
        <title>Genomic Encyclopedia of Archaeal and Bacterial Type Strains, Phase II (KMG-II): from individual species to whole genera.</title>
        <authorList>
            <person name="Goeker M."/>
        </authorList>
    </citation>
    <scope>NUCLEOTIDE SEQUENCE [LARGE SCALE GENOMIC DNA]</scope>
    <source>
        <strain evidence="12 13">DSM 27148</strain>
    </source>
</reference>
<evidence type="ECO:0000256" key="6">
    <source>
        <dbReference type="ARBA" id="ARBA00022741"/>
    </source>
</evidence>
<dbReference type="GO" id="GO:0003697">
    <property type="term" value="F:single-stranded DNA binding"/>
    <property type="evidence" value="ECO:0007669"/>
    <property type="project" value="UniProtKB-UniRule"/>
</dbReference>
<evidence type="ECO:0000256" key="8">
    <source>
        <dbReference type="ARBA" id="ARBA00023125"/>
    </source>
</evidence>
<evidence type="ECO:0000256" key="7">
    <source>
        <dbReference type="ARBA" id="ARBA00022840"/>
    </source>
</evidence>
<dbReference type="HAMAP" id="MF_00365">
    <property type="entry name" value="RecF"/>
    <property type="match status" value="1"/>
</dbReference>
<evidence type="ECO:0000256" key="4">
    <source>
        <dbReference type="ARBA" id="ARBA00022490"/>
    </source>
</evidence>
<dbReference type="InterPro" id="IPR027417">
    <property type="entry name" value="P-loop_NTPase"/>
</dbReference>
<keyword evidence="9 10" id="KW-0227">DNA damage</keyword>
<dbReference type="GO" id="GO:0006260">
    <property type="term" value="P:DNA replication"/>
    <property type="evidence" value="ECO:0007669"/>
    <property type="project" value="UniProtKB-UniRule"/>
</dbReference>
<comment type="function">
    <text evidence="9 10">The RecF protein is involved in DNA metabolism; it is required for DNA replication and normal SOS inducibility. RecF binds preferentially to single-stranded, linear DNA. It also seems to bind ATP.</text>
</comment>
<evidence type="ECO:0000256" key="10">
    <source>
        <dbReference type="RuleBase" id="RU000578"/>
    </source>
</evidence>